<dbReference type="PANTHER" id="PTHR33845">
    <property type="entry name" value="C2H2-TYPE DOMAIN-CONTAINING PROTEIN"/>
    <property type="match status" value="1"/>
</dbReference>
<dbReference type="Proteomes" id="UP000596742">
    <property type="component" value="Unassembled WGS sequence"/>
</dbReference>
<reference evidence="1" key="1">
    <citation type="submission" date="2018-11" db="EMBL/GenBank/DDBJ databases">
        <authorList>
            <person name="Alioto T."/>
            <person name="Alioto T."/>
        </authorList>
    </citation>
    <scope>NUCLEOTIDE SEQUENCE</scope>
</reference>
<dbReference type="AlphaFoldDB" id="A0A8B6D828"/>
<organism evidence="1 2">
    <name type="scientific">Mytilus galloprovincialis</name>
    <name type="common">Mediterranean mussel</name>
    <dbReference type="NCBI Taxonomy" id="29158"/>
    <lineage>
        <taxon>Eukaryota</taxon>
        <taxon>Metazoa</taxon>
        <taxon>Spiralia</taxon>
        <taxon>Lophotrochozoa</taxon>
        <taxon>Mollusca</taxon>
        <taxon>Bivalvia</taxon>
        <taxon>Autobranchia</taxon>
        <taxon>Pteriomorphia</taxon>
        <taxon>Mytilida</taxon>
        <taxon>Mytiloidea</taxon>
        <taxon>Mytilidae</taxon>
        <taxon>Mytilinae</taxon>
        <taxon>Mytilus</taxon>
    </lineage>
</organism>
<evidence type="ECO:0000313" key="1">
    <source>
        <dbReference type="EMBL" id="VDI15325.1"/>
    </source>
</evidence>
<gene>
    <name evidence="1" type="ORF">MGAL_10B015119</name>
</gene>
<proteinExistence type="predicted"/>
<sequence length="280" mass="31397">MYIFLNVETIESYEFEEQQSIATPTQTLMMENPAVMKVLEVCAASKRKNLAGLDSFMKAGNDAFVTLEQITRSLEGTGLTESLKDDIKDSKRESQCEWFGKRGLNWHVTAVCKKEADTDIISVQCYVHLFDSCTQNWFAVASILEHVLKMMKEKDSSINEAFVRSDNAGCYKCAPLLISIPGISLRIEVNIKRYDFSDAQGGKDICDRRIAPIKQHIKAYANEGNNVRTASDMKKAIESYGGIANTFACVALIASDQQTLQKWKWPGVSDLSNFQWSDEG</sequence>
<keyword evidence="2" id="KW-1185">Reference proteome</keyword>
<dbReference type="OrthoDB" id="10066001at2759"/>
<name>A0A8B6D828_MYTGA</name>
<dbReference type="EMBL" id="UYJE01002965">
    <property type="protein sequence ID" value="VDI15325.1"/>
    <property type="molecule type" value="Genomic_DNA"/>
</dbReference>
<evidence type="ECO:0000313" key="2">
    <source>
        <dbReference type="Proteomes" id="UP000596742"/>
    </source>
</evidence>
<dbReference type="PANTHER" id="PTHR33845:SF1">
    <property type="entry name" value="C2H2-TYPE DOMAIN-CONTAINING PROTEIN"/>
    <property type="match status" value="1"/>
</dbReference>
<comment type="caution">
    <text evidence="1">The sequence shown here is derived from an EMBL/GenBank/DDBJ whole genome shotgun (WGS) entry which is preliminary data.</text>
</comment>
<accession>A0A8B6D828</accession>
<protein>
    <submittedName>
        <fullName evidence="1">Uncharacterized protein</fullName>
    </submittedName>
</protein>